<sequence>MKSNEDSYPLFHCCESIKL</sequence>
<reference evidence="1" key="2">
    <citation type="journal article" date="2015" name="Fish Shellfish Immunol.">
        <title>Early steps in the European eel (Anguilla anguilla)-Vibrio vulnificus interaction in the gills: Role of the RtxA13 toxin.</title>
        <authorList>
            <person name="Callol A."/>
            <person name="Pajuelo D."/>
            <person name="Ebbesson L."/>
            <person name="Teles M."/>
            <person name="MacKenzie S."/>
            <person name="Amaro C."/>
        </authorList>
    </citation>
    <scope>NUCLEOTIDE SEQUENCE</scope>
</reference>
<dbReference type="AlphaFoldDB" id="A0A0E9QIT7"/>
<accession>A0A0E9QIT7</accession>
<reference evidence="1" key="1">
    <citation type="submission" date="2014-11" db="EMBL/GenBank/DDBJ databases">
        <authorList>
            <person name="Amaro Gonzalez C."/>
        </authorList>
    </citation>
    <scope>NUCLEOTIDE SEQUENCE</scope>
</reference>
<evidence type="ECO:0000313" key="1">
    <source>
        <dbReference type="EMBL" id="JAH16714.1"/>
    </source>
</evidence>
<protein>
    <submittedName>
        <fullName evidence="1">Uncharacterized protein</fullName>
    </submittedName>
</protein>
<name>A0A0E9QIT7_ANGAN</name>
<proteinExistence type="predicted"/>
<organism evidence="1">
    <name type="scientific">Anguilla anguilla</name>
    <name type="common">European freshwater eel</name>
    <name type="synonym">Muraena anguilla</name>
    <dbReference type="NCBI Taxonomy" id="7936"/>
    <lineage>
        <taxon>Eukaryota</taxon>
        <taxon>Metazoa</taxon>
        <taxon>Chordata</taxon>
        <taxon>Craniata</taxon>
        <taxon>Vertebrata</taxon>
        <taxon>Euteleostomi</taxon>
        <taxon>Actinopterygii</taxon>
        <taxon>Neopterygii</taxon>
        <taxon>Teleostei</taxon>
        <taxon>Anguilliformes</taxon>
        <taxon>Anguillidae</taxon>
        <taxon>Anguilla</taxon>
    </lineage>
</organism>
<dbReference type="EMBL" id="GBXM01091863">
    <property type="protein sequence ID" value="JAH16714.1"/>
    <property type="molecule type" value="Transcribed_RNA"/>
</dbReference>